<reference evidence="1 2" key="1">
    <citation type="submission" date="2020-07" db="EMBL/GenBank/DDBJ databases">
        <title>Genome of Haloechinothrix sp.</title>
        <authorList>
            <person name="Tang S.-K."/>
            <person name="Yang L."/>
            <person name="Zhu W.-Y."/>
        </authorList>
    </citation>
    <scope>NUCLEOTIDE SEQUENCE [LARGE SCALE GENOMIC DNA]</scope>
    <source>
        <strain evidence="1 2">YIM 98757</strain>
    </source>
</reference>
<protein>
    <submittedName>
        <fullName evidence="1">HAD family hydrolase</fullName>
    </submittedName>
</protein>
<keyword evidence="1" id="KW-0378">Hydrolase</keyword>
<evidence type="ECO:0000313" key="1">
    <source>
        <dbReference type="EMBL" id="MBA0127242.1"/>
    </source>
</evidence>
<sequence length="135" mass="14889">MIAALPEMSRHAPVVTLSNVSAAESNIDDLRDRLHPWAGDSYTPHVLGHAKPDFHTFRLVTDRHGLLPKQTLHIGDHWEWNVVSATLAGTHPYWISAAPAAQERISAPRRLGVTEVADLTAAGDHVRILCVPEDR</sequence>
<gene>
    <name evidence="1" type="ORF">H0B56_16955</name>
</gene>
<proteinExistence type="predicted"/>
<keyword evidence="2" id="KW-1185">Reference proteome</keyword>
<evidence type="ECO:0000313" key="2">
    <source>
        <dbReference type="Proteomes" id="UP000582974"/>
    </source>
</evidence>
<dbReference type="GO" id="GO:0016787">
    <property type="term" value="F:hydrolase activity"/>
    <property type="evidence" value="ECO:0007669"/>
    <property type="project" value="UniProtKB-KW"/>
</dbReference>
<dbReference type="Proteomes" id="UP000582974">
    <property type="component" value="Unassembled WGS sequence"/>
</dbReference>
<dbReference type="InterPro" id="IPR023214">
    <property type="entry name" value="HAD_sf"/>
</dbReference>
<dbReference type="EMBL" id="JACCKD010000006">
    <property type="protein sequence ID" value="MBA0127242.1"/>
    <property type="molecule type" value="Genomic_DNA"/>
</dbReference>
<dbReference type="SUPFAM" id="SSF56784">
    <property type="entry name" value="HAD-like"/>
    <property type="match status" value="1"/>
</dbReference>
<organism evidence="1 2">
    <name type="scientific">Haloechinothrix aidingensis</name>
    <dbReference type="NCBI Taxonomy" id="2752311"/>
    <lineage>
        <taxon>Bacteria</taxon>
        <taxon>Bacillati</taxon>
        <taxon>Actinomycetota</taxon>
        <taxon>Actinomycetes</taxon>
        <taxon>Pseudonocardiales</taxon>
        <taxon>Pseudonocardiaceae</taxon>
        <taxon>Haloechinothrix</taxon>
    </lineage>
</organism>
<dbReference type="Gene3D" id="3.40.50.1000">
    <property type="entry name" value="HAD superfamily/HAD-like"/>
    <property type="match status" value="1"/>
</dbReference>
<dbReference type="InterPro" id="IPR036412">
    <property type="entry name" value="HAD-like_sf"/>
</dbReference>
<comment type="caution">
    <text evidence="1">The sequence shown here is derived from an EMBL/GenBank/DDBJ whole genome shotgun (WGS) entry which is preliminary data.</text>
</comment>
<accession>A0A838AD84</accession>
<dbReference type="AlphaFoldDB" id="A0A838AD84"/>
<name>A0A838AD84_9PSEU</name>